<dbReference type="SMART" id="SM00047">
    <property type="entry name" value="LYZ2"/>
    <property type="match status" value="1"/>
</dbReference>
<dbReference type="InterPro" id="IPR002901">
    <property type="entry name" value="MGlyc_endo_b_GlcNAc-like_dom"/>
</dbReference>
<proteinExistence type="predicted"/>
<sequence>MRSIFILILGLTTLLVSCEKPITYKESSVLSQYATINQKEDIFSFTDTCITPYVYTKVISLRDLPVIEKKQKFVEMLLPSILVAKHDLFAKIKRVEHIQLWQETNPILLEKDSLFLSDLFKTYKCNELPELKRRLKPHPASIVLGQAALESGWGSSRFFKEGNNVFGIWSYHAGENRIKALVGRDSTSIYVRSYESIENSVEDYFKTIARVNAYKEFRIERYNCEEPLKLVSFLNRYSEVGEIYTNKLKQLIESNDLTKYDTYVIKEEFLLEKEILLSEAI</sequence>
<accession>A0ABT5VMI5</accession>
<dbReference type="PROSITE" id="PS51257">
    <property type="entry name" value="PROKAR_LIPOPROTEIN"/>
    <property type="match status" value="1"/>
</dbReference>
<gene>
    <name evidence="2" type="ORF">L3049_01350</name>
</gene>
<organism evidence="2 3">
    <name type="scientific">Paralabilibaculum antarcticum</name>
    <dbReference type="NCBI Taxonomy" id="2912572"/>
    <lineage>
        <taxon>Bacteria</taxon>
        <taxon>Pseudomonadati</taxon>
        <taxon>Bacteroidota</taxon>
        <taxon>Bacteroidia</taxon>
        <taxon>Marinilabiliales</taxon>
        <taxon>Marinifilaceae</taxon>
        <taxon>Paralabilibaculum</taxon>
    </lineage>
</organism>
<dbReference type="EMBL" id="JAKJSC010000001">
    <property type="protein sequence ID" value="MDE5416634.1"/>
    <property type="molecule type" value="Genomic_DNA"/>
</dbReference>
<name>A0ABT5VMI5_9BACT</name>
<keyword evidence="3" id="KW-1185">Reference proteome</keyword>
<feature type="domain" description="Mannosyl-glycoprotein endo-beta-N-acetylglucosamidase-like" evidence="1">
    <location>
        <begin position="106"/>
        <end position="261"/>
    </location>
</feature>
<dbReference type="Proteomes" id="UP001528920">
    <property type="component" value="Unassembled WGS sequence"/>
</dbReference>
<dbReference type="InterPro" id="IPR053195">
    <property type="entry name" value="Bax-like"/>
</dbReference>
<evidence type="ECO:0000259" key="1">
    <source>
        <dbReference type="SMART" id="SM00047"/>
    </source>
</evidence>
<dbReference type="PANTHER" id="PTHR40572">
    <property type="entry name" value="PROTEIN BAX"/>
    <property type="match status" value="1"/>
</dbReference>
<comment type="caution">
    <text evidence="2">The sequence shown here is derived from an EMBL/GenBank/DDBJ whole genome shotgun (WGS) entry which is preliminary data.</text>
</comment>
<evidence type="ECO:0000313" key="3">
    <source>
        <dbReference type="Proteomes" id="UP001528920"/>
    </source>
</evidence>
<dbReference type="PANTHER" id="PTHR40572:SF1">
    <property type="entry name" value="PROTEIN BAX"/>
    <property type="match status" value="1"/>
</dbReference>
<dbReference type="Gene3D" id="1.10.530.10">
    <property type="match status" value="1"/>
</dbReference>
<dbReference type="RefSeq" id="WP_275107974.1">
    <property type="nucleotide sequence ID" value="NZ_JAKJSC010000001.1"/>
</dbReference>
<protein>
    <submittedName>
        <fullName evidence="2">Glucosaminidase domain-containing protein</fullName>
    </submittedName>
</protein>
<dbReference type="Pfam" id="PF01832">
    <property type="entry name" value="Glucosaminidase"/>
    <property type="match status" value="1"/>
</dbReference>
<evidence type="ECO:0000313" key="2">
    <source>
        <dbReference type="EMBL" id="MDE5416634.1"/>
    </source>
</evidence>
<reference evidence="2 3" key="1">
    <citation type="submission" date="2022-01" db="EMBL/GenBank/DDBJ databases">
        <title>Labilibaculum sp. nov, a marine bacterium isolated from Antarctica.</title>
        <authorList>
            <person name="Dai W."/>
        </authorList>
    </citation>
    <scope>NUCLEOTIDE SEQUENCE [LARGE SCALE GENOMIC DNA]</scope>
    <source>
        <strain evidence="2 3">DW002</strain>
    </source>
</reference>